<protein>
    <recommendedName>
        <fullName evidence="2">histidine kinase</fullName>
        <ecNumber evidence="2">2.7.13.3</ecNumber>
    </recommendedName>
</protein>
<dbReference type="InterPro" id="IPR003661">
    <property type="entry name" value="HisK_dim/P_dom"/>
</dbReference>
<evidence type="ECO:0000256" key="2">
    <source>
        <dbReference type="ARBA" id="ARBA00012438"/>
    </source>
</evidence>
<proteinExistence type="predicted"/>
<feature type="domain" description="MHYT" evidence="9">
    <location>
        <begin position="5"/>
        <end position="198"/>
    </location>
</feature>
<keyword evidence="7" id="KW-0175">Coiled coil</keyword>
<accession>A0A2S5TH26</accession>
<keyword evidence="6" id="KW-1133">Transmembrane helix</keyword>
<dbReference type="SUPFAM" id="SSF55874">
    <property type="entry name" value="ATPase domain of HSP90 chaperone/DNA topoisomerase II/histidine kinase"/>
    <property type="match status" value="1"/>
</dbReference>
<dbReference type="Pfam" id="PF02518">
    <property type="entry name" value="HATPase_c"/>
    <property type="match status" value="1"/>
</dbReference>
<dbReference type="Gene3D" id="1.10.287.130">
    <property type="match status" value="1"/>
</dbReference>
<feature type="transmembrane region" description="Helical" evidence="6">
    <location>
        <begin position="77"/>
        <end position="95"/>
    </location>
</feature>
<dbReference type="InterPro" id="IPR005467">
    <property type="entry name" value="His_kinase_dom"/>
</dbReference>
<dbReference type="InterPro" id="IPR003594">
    <property type="entry name" value="HATPase_dom"/>
</dbReference>
<dbReference type="PANTHER" id="PTHR42878:SF15">
    <property type="entry name" value="BACTERIOPHYTOCHROME"/>
    <property type="match status" value="1"/>
</dbReference>
<dbReference type="EC" id="2.7.13.3" evidence="2"/>
<keyword evidence="6" id="KW-0472">Membrane</keyword>
<organism evidence="10 11">
    <name type="scientific">Solimonas fluminis</name>
    <dbReference type="NCBI Taxonomy" id="2086571"/>
    <lineage>
        <taxon>Bacteria</taxon>
        <taxon>Pseudomonadati</taxon>
        <taxon>Pseudomonadota</taxon>
        <taxon>Gammaproteobacteria</taxon>
        <taxon>Nevskiales</taxon>
        <taxon>Nevskiaceae</taxon>
        <taxon>Solimonas</taxon>
    </lineage>
</organism>
<evidence type="ECO:0000256" key="3">
    <source>
        <dbReference type="ARBA" id="ARBA00022553"/>
    </source>
</evidence>
<dbReference type="InterPro" id="IPR036097">
    <property type="entry name" value="HisK_dim/P_sf"/>
</dbReference>
<dbReference type="Pfam" id="PF00512">
    <property type="entry name" value="HisKA"/>
    <property type="match status" value="1"/>
</dbReference>
<feature type="transmembrane region" description="Helical" evidence="6">
    <location>
        <begin position="139"/>
        <end position="162"/>
    </location>
</feature>
<dbReference type="GO" id="GO:0000156">
    <property type="term" value="F:phosphorelay response regulator activity"/>
    <property type="evidence" value="ECO:0007669"/>
    <property type="project" value="TreeGrafter"/>
</dbReference>
<dbReference type="PRINTS" id="PR00344">
    <property type="entry name" value="BCTRLSENSOR"/>
</dbReference>
<evidence type="ECO:0000259" key="8">
    <source>
        <dbReference type="PROSITE" id="PS50109"/>
    </source>
</evidence>
<dbReference type="PROSITE" id="PS50924">
    <property type="entry name" value="MHYT"/>
    <property type="match status" value="1"/>
</dbReference>
<feature type="coiled-coil region" evidence="7">
    <location>
        <begin position="242"/>
        <end position="304"/>
    </location>
</feature>
<dbReference type="SUPFAM" id="SSF47384">
    <property type="entry name" value="Homodimeric domain of signal transducing histidine kinase"/>
    <property type="match status" value="1"/>
</dbReference>
<feature type="domain" description="Histidine kinase" evidence="8">
    <location>
        <begin position="307"/>
        <end position="519"/>
    </location>
</feature>
<dbReference type="GO" id="GO:0030295">
    <property type="term" value="F:protein kinase activator activity"/>
    <property type="evidence" value="ECO:0007669"/>
    <property type="project" value="TreeGrafter"/>
</dbReference>
<evidence type="ECO:0000256" key="7">
    <source>
        <dbReference type="SAM" id="Coils"/>
    </source>
</evidence>
<reference evidence="10 11" key="1">
    <citation type="submission" date="2018-02" db="EMBL/GenBank/DDBJ databases">
        <title>Genome sequencing of Solimonas sp. HR-BB.</title>
        <authorList>
            <person name="Lee Y."/>
            <person name="Jeon C.O."/>
        </authorList>
    </citation>
    <scope>NUCLEOTIDE SEQUENCE [LARGE SCALE GENOMIC DNA]</scope>
    <source>
        <strain evidence="10 11">HR-BB</strain>
    </source>
</reference>
<dbReference type="GO" id="GO:0005886">
    <property type="term" value="C:plasma membrane"/>
    <property type="evidence" value="ECO:0007669"/>
    <property type="project" value="UniProtKB-ARBA"/>
</dbReference>
<dbReference type="InterPro" id="IPR004358">
    <property type="entry name" value="Sig_transdc_His_kin-like_C"/>
</dbReference>
<evidence type="ECO:0000256" key="5">
    <source>
        <dbReference type="ARBA" id="ARBA00022777"/>
    </source>
</evidence>
<keyword evidence="3" id="KW-0597">Phosphoprotein</keyword>
<evidence type="ECO:0000256" key="1">
    <source>
        <dbReference type="ARBA" id="ARBA00000085"/>
    </source>
</evidence>
<comment type="caution">
    <text evidence="10">The sequence shown here is derived from an EMBL/GenBank/DDBJ whole genome shotgun (WGS) entry which is preliminary data.</text>
</comment>
<feature type="transmembrane region" description="Helical" evidence="6">
    <location>
        <begin position="216"/>
        <end position="235"/>
    </location>
</feature>
<dbReference type="Gene3D" id="3.30.565.10">
    <property type="entry name" value="Histidine kinase-like ATPase, C-terminal domain"/>
    <property type="match status" value="1"/>
</dbReference>
<keyword evidence="5" id="KW-0418">Kinase</keyword>
<dbReference type="GO" id="GO:0000155">
    <property type="term" value="F:phosphorelay sensor kinase activity"/>
    <property type="evidence" value="ECO:0007669"/>
    <property type="project" value="InterPro"/>
</dbReference>
<dbReference type="InterPro" id="IPR005330">
    <property type="entry name" value="MHYT_dom"/>
</dbReference>
<dbReference type="AlphaFoldDB" id="A0A2S5TH26"/>
<evidence type="ECO:0000256" key="4">
    <source>
        <dbReference type="ARBA" id="ARBA00022679"/>
    </source>
</evidence>
<dbReference type="Proteomes" id="UP000238220">
    <property type="component" value="Unassembled WGS sequence"/>
</dbReference>
<keyword evidence="4" id="KW-0808">Transferase</keyword>
<evidence type="ECO:0000259" key="9">
    <source>
        <dbReference type="PROSITE" id="PS50924"/>
    </source>
</evidence>
<name>A0A2S5TH26_9GAMM</name>
<feature type="transmembrane region" description="Helical" evidence="6">
    <location>
        <begin position="107"/>
        <end position="127"/>
    </location>
</feature>
<dbReference type="PANTHER" id="PTHR42878">
    <property type="entry name" value="TWO-COMPONENT HISTIDINE KINASE"/>
    <property type="match status" value="1"/>
</dbReference>
<dbReference type="Pfam" id="PF03707">
    <property type="entry name" value="MHYT"/>
    <property type="match status" value="3"/>
</dbReference>
<feature type="transmembrane region" description="Helical" evidence="6">
    <location>
        <begin position="38"/>
        <end position="65"/>
    </location>
</feature>
<comment type="catalytic activity">
    <reaction evidence="1">
        <text>ATP + protein L-histidine = ADP + protein N-phospho-L-histidine.</text>
        <dbReference type="EC" id="2.7.13.3"/>
    </reaction>
</comment>
<dbReference type="InterPro" id="IPR050351">
    <property type="entry name" value="BphY/WalK/GraS-like"/>
</dbReference>
<dbReference type="OrthoDB" id="3763366at2"/>
<dbReference type="SMART" id="SM00388">
    <property type="entry name" value="HisKA"/>
    <property type="match status" value="1"/>
</dbReference>
<evidence type="ECO:0000256" key="6">
    <source>
        <dbReference type="PROSITE-ProRule" id="PRU00244"/>
    </source>
</evidence>
<evidence type="ECO:0000313" key="11">
    <source>
        <dbReference type="Proteomes" id="UP000238220"/>
    </source>
</evidence>
<keyword evidence="11" id="KW-1185">Reference proteome</keyword>
<dbReference type="InterPro" id="IPR036890">
    <property type="entry name" value="HATPase_C_sf"/>
</dbReference>
<gene>
    <name evidence="10" type="ORF">C3942_09635</name>
</gene>
<evidence type="ECO:0000313" key="10">
    <source>
        <dbReference type="EMBL" id="PPE74280.1"/>
    </source>
</evidence>
<dbReference type="GO" id="GO:0007234">
    <property type="term" value="P:osmosensory signaling via phosphorelay pathway"/>
    <property type="evidence" value="ECO:0007669"/>
    <property type="project" value="TreeGrafter"/>
</dbReference>
<dbReference type="PROSITE" id="PS50109">
    <property type="entry name" value="HIS_KIN"/>
    <property type="match status" value="1"/>
</dbReference>
<dbReference type="SMART" id="SM00387">
    <property type="entry name" value="HATPase_c"/>
    <property type="match status" value="1"/>
</dbReference>
<dbReference type="RefSeq" id="WP_104230168.1">
    <property type="nucleotide sequence ID" value="NZ_PSNW01000004.1"/>
</dbReference>
<dbReference type="EMBL" id="PSNW01000004">
    <property type="protein sequence ID" value="PPE74280.1"/>
    <property type="molecule type" value="Genomic_DNA"/>
</dbReference>
<dbReference type="FunFam" id="3.30.565.10:FF:000006">
    <property type="entry name" value="Sensor histidine kinase WalK"/>
    <property type="match status" value="1"/>
</dbReference>
<keyword evidence="6" id="KW-0812">Transmembrane</keyword>
<dbReference type="CDD" id="cd00082">
    <property type="entry name" value="HisKA"/>
    <property type="match status" value="1"/>
</dbReference>
<sequence>MIGTYDPALVALSLLVAILASYAALSLAGRVTESRDGATLGWICGGALAMGAGIWTMHFIGMLAFSLPIRMAFEFRLTAVSMAYAIVASAIALAITSRPQLRPHYLVGGGLVMGAGICAMHYTGMAAMRMSPPIRYDTALFLASFAIAVAASVAALWLAFTLRSRSEGMVAKRLLASGFMGIAIAGMHYTGMSAAQFSPGAMCRAGGAYVLQGDSLAFVIAGVVIGLLVLALMASTVDARLAQRRAAMIARLEKSNRELERQIEAREQAQAALRESLGEQQRLAEVLQTRSAELERSNRELEQFAYVASHDLQAPLRTVNGFVQLLERKLPQAEGEVREYLSFISDASNQMRELIRALLELSRVGQDGVHATDFQLREAVDAARLALQALIEERGAVIEAGDLPLVHADRPLLTQLLQNLINNAIKFQPQSRPLVRIGASPEPGEWVVSVEDQGIGIEEMHQKRIFQIFQRLHTPDRFEGNGIGLAICEKIVHLHGGRIWVSSEAGKGAIFSFTLPRREDEPAPAPEPRETA</sequence>
<feature type="transmembrane region" description="Helical" evidence="6">
    <location>
        <begin position="174"/>
        <end position="195"/>
    </location>
</feature>